<dbReference type="Proteomes" id="UP000824633">
    <property type="component" value="Chromosome"/>
</dbReference>
<gene>
    <name evidence="1" type="ORF">psyc5s11_05240</name>
</gene>
<keyword evidence="2" id="KW-1185">Reference proteome</keyword>
<organism evidence="1 2">
    <name type="scientific">Clostridium gelidum</name>
    <dbReference type="NCBI Taxonomy" id="704125"/>
    <lineage>
        <taxon>Bacteria</taxon>
        <taxon>Bacillati</taxon>
        <taxon>Bacillota</taxon>
        <taxon>Clostridia</taxon>
        <taxon>Eubacteriales</taxon>
        <taxon>Clostridiaceae</taxon>
        <taxon>Clostridium</taxon>
    </lineage>
</organism>
<evidence type="ECO:0000313" key="1">
    <source>
        <dbReference type="EMBL" id="BCZ44457.1"/>
    </source>
</evidence>
<sequence length="78" mass="8685">MAICRHSMMENRLANGLVIFLIVPYTHFDNKDFRHISSSAFNTESVLGGTDGTTVIIVMKSGVKGSQRSKTEKRKRGI</sequence>
<protein>
    <submittedName>
        <fullName evidence="1">Uncharacterized protein</fullName>
    </submittedName>
</protein>
<name>A0ABN6IR34_9CLOT</name>
<evidence type="ECO:0000313" key="2">
    <source>
        <dbReference type="Proteomes" id="UP000824633"/>
    </source>
</evidence>
<reference evidence="2" key="1">
    <citation type="submission" date="2021-07" db="EMBL/GenBank/DDBJ databases">
        <title>Complete genome sequencing of a Clostridium isolate.</title>
        <authorList>
            <person name="Ueki A."/>
            <person name="Tonouchi A."/>
        </authorList>
    </citation>
    <scope>NUCLEOTIDE SEQUENCE [LARGE SCALE GENOMIC DNA]</scope>
    <source>
        <strain evidence="2">C5S11</strain>
    </source>
</reference>
<accession>A0ABN6IR34</accession>
<dbReference type="EMBL" id="AP024849">
    <property type="protein sequence ID" value="BCZ44457.1"/>
    <property type="molecule type" value="Genomic_DNA"/>
</dbReference>
<proteinExistence type="predicted"/>
<dbReference type="RefSeq" id="WP_224038283.1">
    <property type="nucleotide sequence ID" value="NZ_AP024849.1"/>
</dbReference>